<evidence type="ECO:0000313" key="4">
    <source>
        <dbReference type="EMBL" id="MDC4183470.1"/>
    </source>
</evidence>
<feature type="chain" id="PRO_5043655695" description="Haemagglutinin Mycoplasma domain-containing protein" evidence="2">
    <location>
        <begin position="25"/>
        <end position="622"/>
    </location>
</feature>
<gene>
    <name evidence="4" type="ORF">LNO71_02290</name>
</gene>
<dbReference type="RefSeq" id="WP_272404005.1">
    <property type="nucleotide sequence ID" value="NZ_JAJHZP010000013.1"/>
</dbReference>
<dbReference type="InterPro" id="IPR008692">
    <property type="entry name" value="Hemogglutn_Mycoplasma"/>
</dbReference>
<dbReference type="Pfam" id="PF05692">
    <property type="entry name" value="Myco_haema"/>
    <property type="match status" value="2"/>
</dbReference>
<evidence type="ECO:0000256" key="2">
    <source>
        <dbReference type="SAM" id="SignalP"/>
    </source>
</evidence>
<reference evidence="4" key="1">
    <citation type="submission" date="2021-11" db="EMBL/GenBank/DDBJ databases">
        <title>Description of Mycoplasma bradburyaesp. nov.from sea birds: a tribute to a great mycoplasmologist.</title>
        <authorList>
            <person name="Ramirez A.S."/>
            <person name="Poveda C."/>
            <person name="Suarez-Perez A."/>
            <person name="Rosales R.S."/>
            <person name="Dijkman R."/>
            <person name="Feberwee A."/>
            <person name="Spergser J."/>
            <person name="Szostak M.P."/>
            <person name="Ressel L."/>
            <person name="Calabuig P."/>
            <person name="Catania S."/>
            <person name="Gobbo F."/>
            <person name="Timofte D."/>
            <person name="Poveda J.B."/>
        </authorList>
    </citation>
    <scope>NUCLEOTIDE SEQUENCE</scope>
    <source>
        <strain evidence="4">T264</strain>
    </source>
</reference>
<organism evidence="4 5">
    <name type="scientific">Mycoplasma bradburyae</name>
    <dbReference type="NCBI Taxonomy" id="2963128"/>
    <lineage>
        <taxon>Bacteria</taxon>
        <taxon>Bacillati</taxon>
        <taxon>Mycoplasmatota</taxon>
        <taxon>Mollicutes</taxon>
        <taxon>Mycoplasmataceae</taxon>
        <taxon>Mycoplasma</taxon>
    </lineage>
</organism>
<evidence type="ECO:0000259" key="3">
    <source>
        <dbReference type="Pfam" id="PF05692"/>
    </source>
</evidence>
<comment type="caution">
    <text evidence="4">The sequence shown here is derived from an EMBL/GenBank/DDBJ whole genome shotgun (WGS) entry which is preliminary data.</text>
</comment>
<proteinExistence type="predicted"/>
<feature type="region of interest" description="Disordered" evidence="1">
    <location>
        <begin position="32"/>
        <end position="79"/>
    </location>
</feature>
<protein>
    <recommendedName>
        <fullName evidence="3">Haemagglutinin Mycoplasma domain-containing protein</fullName>
    </recommendedName>
</protein>
<dbReference type="Gene3D" id="2.60.120.260">
    <property type="entry name" value="Galactose-binding domain-like"/>
    <property type="match status" value="1"/>
</dbReference>
<accession>A0AAW6HR14</accession>
<feature type="domain" description="Haemagglutinin Mycoplasma" evidence="3">
    <location>
        <begin position="243"/>
        <end position="365"/>
    </location>
</feature>
<name>A0AAW6HR14_9MOLU</name>
<keyword evidence="2" id="KW-0732">Signal</keyword>
<dbReference type="EMBL" id="JAJHZP010000013">
    <property type="protein sequence ID" value="MDC4183470.1"/>
    <property type="molecule type" value="Genomic_DNA"/>
</dbReference>
<evidence type="ECO:0000313" key="5">
    <source>
        <dbReference type="Proteomes" id="UP001216384"/>
    </source>
</evidence>
<evidence type="ECO:0000256" key="1">
    <source>
        <dbReference type="SAM" id="MobiDB-lite"/>
    </source>
</evidence>
<feature type="compositionally biased region" description="Low complexity" evidence="1">
    <location>
        <begin position="49"/>
        <end position="68"/>
    </location>
</feature>
<feature type="domain" description="Haemagglutinin Mycoplasma" evidence="3">
    <location>
        <begin position="366"/>
        <end position="602"/>
    </location>
</feature>
<feature type="signal peptide" evidence="2">
    <location>
        <begin position="1"/>
        <end position="24"/>
    </location>
</feature>
<dbReference type="AlphaFoldDB" id="A0AAW6HR14"/>
<dbReference type="Proteomes" id="UP001216384">
    <property type="component" value="Unassembled WGS sequence"/>
</dbReference>
<sequence length="622" mass="67966">MKQKTKKLLQLSFSLGFLATTALVATSCKQPATVAPKPTNPMQPGNGSGSETTTPGTGETMQPGNNSGSGTGTATPDNTEAKNQLNALIDGEDTKLAMYDDYSVIKSTLATAYATAKTVDDKTDATKDELANAITTLQAAITKAAADKKEFDDKNIDLVTAYKTLKNTLSDKETKLNSLTEPKYQGIKTYLTELYKVAETITANSLQANDLTKEKIEKTNTDITTFVNDIGKKREDVDQLSVFKKIVISSDGFKGDFVTKTEQNSNYSIVGIGSDLNEPISKYAKRVIKNLGETPNPTDVSWIYSLVSETGDGKKPASYGIEFEYYGGEKPTLYFPYKLVKSNDRNNLSLKYKLNDSEAKDINLDEPKVDEIKVAKIPLENLKLGDNKISFTTDSGKVSPMIGNMYISSLDTNENQIYNDIFGTEYDEQNPDKITVNFAKGYGLANKQWTSGKNATIITKLHGKLDNQEPEKDFYLVGYLGNRYDGNSNDASNIKFYTFYVNVQKAGNYEISGIYNSGVNRGLSFYVGMYGASESGLHAKFTNLNSGDNNWDSKVAEFKKGSNNNNQQTSLKLLSGLNKIIVAGDQNAKDAPNLGDVTFTYMQSTTPSTDAATRTDTANSTS</sequence>
<dbReference type="PROSITE" id="PS51257">
    <property type="entry name" value="PROKAR_LIPOPROTEIN"/>
    <property type="match status" value="1"/>
</dbReference>